<dbReference type="AlphaFoldDB" id="A0A8B8AVF3"/>
<accession>A0A8B8AVF3</accession>
<evidence type="ECO:0000313" key="2">
    <source>
        <dbReference type="RefSeq" id="XP_022295170.1"/>
    </source>
</evidence>
<protein>
    <submittedName>
        <fullName evidence="2">Uncharacterized protein LOC111105273 isoform X7</fullName>
    </submittedName>
</protein>
<name>A0A8B8AVF3_CRAVI</name>
<evidence type="ECO:0000313" key="1">
    <source>
        <dbReference type="Proteomes" id="UP000694844"/>
    </source>
</evidence>
<dbReference type="OrthoDB" id="6154357at2759"/>
<proteinExistence type="predicted"/>
<gene>
    <name evidence="2" type="primary">LOC111105273</name>
</gene>
<organism evidence="1 2">
    <name type="scientific">Crassostrea virginica</name>
    <name type="common">Eastern oyster</name>
    <dbReference type="NCBI Taxonomy" id="6565"/>
    <lineage>
        <taxon>Eukaryota</taxon>
        <taxon>Metazoa</taxon>
        <taxon>Spiralia</taxon>
        <taxon>Lophotrochozoa</taxon>
        <taxon>Mollusca</taxon>
        <taxon>Bivalvia</taxon>
        <taxon>Autobranchia</taxon>
        <taxon>Pteriomorphia</taxon>
        <taxon>Ostreida</taxon>
        <taxon>Ostreoidea</taxon>
        <taxon>Ostreidae</taxon>
        <taxon>Crassostrea</taxon>
    </lineage>
</organism>
<sequence length="125" mass="14862">MVKFSNCGLYEDDTDIYSTCQDVVQSLTMLGDSFSHKKEVHVMRRGFQNVMPFISLQKRTDIKGAINWFTREKKPLVKRKIPQTLMKWNLDSSFCYRLWLCLYFAFPLYCRWSSTSYASRKMSLE</sequence>
<keyword evidence="1" id="KW-1185">Reference proteome</keyword>
<reference evidence="2" key="1">
    <citation type="submission" date="2025-08" db="UniProtKB">
        <authorList>
            <consortium name="RefSeq"/>
        </authorList>
    </citation>
    <scope>IDENTIFICATION</scope>
    <source>
        <tissue evidence="2">Whole sample</tissue>
    </source>
</reference>
<dbReference type="GeneID" id="111105273"/>
<dbReference type="Proteomes" id="UP000694844">
    <property type="component" value="Chromosome 7"/>
</dbReference>
<dbReference type="RefSeq" id="XP_022295170.1">
    <property type="nucleotide sequence ID" value="XM_022439462.1"/>
</dbReference>